<evidence type="ECO:0000259" key="7">
    <source>
        <dbReference type="PROSITE" id="PS51462"/>
    </source>
</evidence>
<comment type="cofactor">
    <cofactor evidence="1">
        <name>Mn(2+)</name>
        <dbReference type="ChEBI" id="CHEBI:29035"/>
    </cofactor>
</comment>
<organism evidence="8 9">
    <name type="scientific">Planococcus massiliensis</name>
    <dbReference type="NCBI Taxonomy" id="1499687"/>
    <lineage>
        <taxon>Bacteria</taxon>
        <taxon>Bacillati</taxon>
        <taxon>Bacillota</taxon>
        <taxon>Bacilli</taxon>
        <taxon>Bacillales</taxon>
        <taxon>Caryophanaceae</taxon>
        <taxon>Planococcus</taxon>
    </lineage>
</organism>
<dbReference type="InterPro" id="IPR045121">
    <property type="entry name" value="CoAse"/>
</dbReference>
<dbReference type="PANTHER" id="PTHR12992">
    <property type="entry name" value="NUDIX HYDROLASE"/>
    <property type="match status" value="1"/>
</dbReference>
<dbReference type="PANTHER" id="PTHR12992:SF11">
    <property type="entry name" value="MITOCHONDRIAL COENZYME A DIPHOSPHATASE NUDT8"/>
    <property type="match status" value="1"/>
</dbReference>
<reference evidence="8 9" key="1">
    <citation type="submission" date="2014-09" db="EMBL/GenBank/DDBJ databases">
        <authorList>
            <person name="Urmite Genomes Urmite Genomes"/>
        </authorList>
    </citation>
    <scope>NUCLEOTIDE SEQUENCE [LARGE SCALE GENOMIC DNA]</scope>
    <source>
        <strain evidence="8 9">ES2</strain>
    </source>
</reference>
<proteinExistence type="predicted"/>
<keyword evidence="5" id="KW-0460">Magnesium</keyword>
<dbReference type="Proteomes" id="UP000043699">
    <property type="component" value="Unassembled WGS sequence"/>
</dbReference>
<dbReference type="OrthoDB" id="9802805at2"/>
<keyword evidence="3" id="KW-0479">Metal-binding</keyword>
<dbReference type="RefSeq" id="WP_052649608.1">
    <property type="nucleotide sequence ID" value="NZ_CCXS01000001.1"/>
</dbReference>
<dbReference type="GO" id="GO:0046872">
    <property type="term" value="F:metal ion binding"/>
    <property type="evidence" value="ECO:0007669"/>
    <property type="project" value="UniProtKB-KW"/>
</dbReference>
<keyword evidence="6" id="KW-0464">Manganese</keyword>
<dbReference type="AlphaFoldDB" id="A0A098EHE8"/>
<evidence type="ECO:0000313" key="9">
    <source>
        <dbReference type="Proteomes" id="UP000043699"/>
    </source>
</evidence>
<keyword evidence="9" id="KW-1185">Reference proteome</keyword>
<dbReference type="EMBL" id="CCXS01000001">
    <property type="protein sequence ID" value="CEG21242.1"/>
    <property type="molecule type" value="Genomic_DNA"/>
</dbReference>
<evidence type="ECO:0000256" key="2">
    <source>
        <dbReference type="ARBA" id="ARBA00001946"/>
    </source>
</evidence>
<accession>A0A098EHE8</accession>
<dbReference type="CDD" id="cd03426">
    <property type="entry name" value="NUDIX_CoAse_Nudt7"/>
    <property type="match status" value="1"/>
</dbReference>
<dbReference type="GO" id="GO:0010945">
    <property type="term" value="F:coenzyme A diphosphatase activity"/>
    <property type="evidence" value="ECO:0007669"/>
    <property type="project" value="InterPro"/>
</dbReference>
<dbReference type="STRING" id="1499687.BN1080_00146"/>
<evidence type="ECO:0000256" key="4">
    <source>
        <dbReference type="ARBA" id="ARBA00022801"/>
    </source>
</evidence>
<dbReference type="PROSITE" id="PS51462">
    <property type="entry name" value="NUDIX"/>
    <property type="match status" value="1"/>
</dbReference>
<evidence type="ECO:0000256" key="3">
    <source>
        <dbReference type="ARBA" id="ARBA00022723"/>
    </source>
</evidence>
<protein>
    <submittedName>
        <fullName evidence="8">Putative Nudix hydrolase NudL</fullName>
    </submittedName>
</protein>
<keyword evidence="4 8" id="KW-0378">Hydrolase</keyword>
<comment type="cofactor">
    <cofactor evidence="2">
        <name>Mg(2+)</name>
        <dbReference type="ChEBI" id="CHEBI:18420"/>
    </cofactor>
</comment>
<name>A0A098EHE8_9BACL</name>
<dbReference type="Pfam" id="PF00293">
    <property type="entry name" value="NUDIX"/>
    <property type="match status" value="1"/>
</dbReference>
<dbReference type="Gene3D" id="3.90.79.10">
    <property type="entry name" value="Nucleoside Triphosphate Pyrophosphohydrolase"/>
    <property type="match status" value="1"/>
</dbReference>
<sequence>MEPEKILEKIKAHKPTVLGSKDFSKYAILLPLLERDGEIHIVFEVRAHTLRRQPGEICFPGGRIDAADANPQAAALRETREELGIRSEEISAVYPLDYMVSPFGMILYAFAGTIDPEAKFKPNPSEVDSLFSVPLSFFLETPPEIYYMNFNIQPEENFPYDLIEGGQDYSFQPRQMEEYFYLYEDKVIWGLTARILAHFVEIIR</sequence>
<evidence type="ECO:0000256" key="5">
    <source>
        <dbReference type="ARBA" id="ARBA00022842"/>
    </source>
</evidence>
<feature type="domain" description="Nudix hydrolase" evidence="7">
    <location>
        <begin position="23"/>
        <end position="156"/>
    </location>
</feature>
<dbReference type="InterPro" id="IPR000086">
    <property type="entry name" value="NUDIX_hydrolase_dom"/>
</dbReference>
<dbReference type="SUPFAM" id="SSF55811">
    <property type="entry name" value="Nudix"/>
    <property type="match status" value="1"/>
</dbReference>
<evidence type="ECO:0000256" key="1">
    <source>
        <dbReference type="ARBA" id="ARBA00001936"/>
    </source>
</evidence>
<evidence type="ECO:0000256" key="6">
    <source>
        <dbReference type="ARBA" id="ARBA00023211"/>
    </source>
</evidence>
<dbReference type="InterPro" id="IPR015797">
    <property type="entry name" value="NUDIX_hydrolase-like_dom_sf"/>
</dbReference>
<evidence type="ECO:0000313" key="8">
    <source>
        <dbReference type="EMBL" id="CEG21242.1"/>
    </source>
</evidence>
<gene>
    <name evidence="8" type="primary">nudL</name>
    <name evidence="8" type="ORF">BN1080_00146</name>
</gene>